<accession>A0A2U1CSG6</accession>
<comment type="caution">
    <text evidence="1">The sequence shown here is derived from an EMBL/GenBank/DDBJ whole genome shotgun (WGS) entry which is preliminary data.</text>
</comment>
<dbReference type="STRING" id="1231391.GCA_000308195_03555"/>
<dbReference type="Proteomes" id="UP000246145">
    <property type="component" value="Unassembled WGS sequence"/>
</dbReference>
<evidence type="ECO:0000313" key="2">
    <source>
        <dbReference type="Proteomes" id="UP000246145"/>
    </source>
</evidence>
<dbReference type="AlphaFoldDB" id="A0A2U1CSG6"/>
<name>A0A2U1CSG6_9BURK</name>
<protein>
    <submittedName>
        <fullName evidence="1">Uncharacterized protein YdgA (DUF945 family)</fullName>
    </submittedName>
</protein>
<dbReference type="OrthoDB" id="5444681at2"/>
<gene>
    <name evidence="1" type="ORF">C7440_1214</name>
</gene>
<dbReference type="RefSeq" id="WP_116517798.1">
    <property type="nucleotide sequence ID" value="NZ_JACCEX010000001.1"/>
</dbReference>
<organism evidence="1 2">
    <name type="scientific">Pusillimonas noertemannii</name>
    <dbReference type="NCBI Taxonomy" id="305977"/>
    <lineage>
        <taxon>Bacteria</taxon>
        <taxon>Pseudomonadati</taxon>
        <taxon>Pseudomonadota</taxon>
        <taxon>Betaproteobacteria</taxon>
        <taxon>Burkholderiales</taxon>
        <taxon>Alcaligenaceae</taxon>
        <taxon>Pusillimonas</taxon>
    </lineage>
</organism>
<keyword evidence="2" id="KW-1185">Reference proteome</keyword>
<proteinExistence type="predicted"/>
<dbReference type="EMBL" id="QEKO01000001">
    <property type="protein sequence ID" value="PVY68803.1"/>
    <property type="molecule type" value="Genomic_DNA"/>
</dbReference>
<evidence type="ECO:0000313" key="1">
    <source>
        <dbReference type="EMBL" id="PVY68803.1"/>
    </source>
</evidence>
<reference evidence="1 2" key="1">
    <citation type="submission" date="2018-04" db="EMBL/GenBank/DDBJ databases">
        <title>Genomic Encyclopedia of Type Strains, Phase IV (KMG-IV): sequencing the most valuable type-strain genomes for metagenomic binning, comparative biology and taxonomic classification.</title>
        <authorList>
            <person name="Goeker M."/>
        </authorList>
    </citation>
    <scope>NUCLEOTIDE SEQUENCE [LARGE SCALE GENOMIC DNA]</scope>
    <source>
        <strain evidence="1 2">DSM 10065</strain>
    </source>
</reference>
<dbReference type="InterPro" id="IPR010352">
    <property type="entry name" value="DUF945"/>
</dbReference>
<dbReference type="Pfam" id="PF06097">
    <property type="entry name" value="DUF945"/>
    <property type="match status" value="1"/>
</dbReference>
<sequence>MRKSAGILTALAVVVIAYVAATWYVGKQARAAIEQAVAQANERMAQAMVAQPGADRATVAVVEYRRRIFSSDVVYSLRLRNESGQLQEFLLGDHLQHGPFPWDAVRGGRFVPMLALSQAQLLPSAATQAWFDKLDGKTPVTGRTEVHFGGSAVSDWTFKPLNLAQDGEVLKFSGATMRATFDNDYADSRVTGGFDLLDYSNGEGERMVIDAVRFEYETATEAEATRMNATTQASRLSLQLPDESTVSLADAVMKVSSEQNGDLATGFVRYDLGQVRSGDADLGSLSLGVRGKDISMPAVSELARVYDELSARHGPQQENWRLSPEEAALLQDRLFALLASNPVVTFEPLVWKNDQGESSASLSLELTRPAQPESAASLDALLQQALRGLDLGMRIERPMFVRALVQLQDGADDPQIAAFAGELYDNYAQRLQAAGLATLADGAATAKIVYRDGQVDANGKKMPVSEFMQRALLVLLM</sequence>